<feature type="transmembrane region" description="Helical" evidence="7">
    <location>
        <begin position="207"/>
        <end position="227"/>
    </location>
</feature>
<keyword evidence="10" id="KW-1185">Reference proteome</keyword>
<keyword evidence="4 7" id="KW-0812">Transmembrane</keyword>
<evidence type="ECO:0000256" key="1">
    <source>
        <dbReference type="ARBA" id="ARBA00004651"/>
    </source>
</evidence>
<name>A0ABW3F425_9PROT</name>
<evidence type="ECO:0000256" key="5">
    <source>
        <dbReference type="ARBA" id="ARBA00022989"/>
    </source>
</evidence>
<evidence type="ECO:0000256" key="4">
    <source>
        <dbReference type="ARBA" id="ARBA00022692"/>
    </source>
</evidence>
<feature type="transmembrane region" description="Helical" evidence="7">
    <location>
        <begin position="148"/>
        <end position="167"/>
    </location>
</feature>
<feature type="transmembrane region" description="Helical" evidence="7">
    <location>
        <begin position="173"/>
        <end position="195"/>
    </location>
</feature>
<evidence type="ECO:0000256" key="3">
    <source>
        <dbReference type="ARBA" id="ARBA00022475"/>
    </source>
</evidence>
<dbReference type="PANTHER" id="PTHR40074">
    <property type="entry name" value="O-ACETYLTRANSFERASE WECH"/>
    <property type="match status" value="1"/>
</dbReference>
<protein>
    <submittedName>
        <fullName evidence="9">Acyltransferase</fullName>
    </submittedName>
</protein>
<keyword evidence="9" id="KW-0012">Acyltransferase</keyword>
<comment type="similarity">
    <text evidence="2">Belongs to the acyltransferase 3 family.</text>
</comment>
<proteinExistence type="inferred from homology"/>
<feature type="transmembrane region" description="Helical" evidence="7">
    <location>
        <begin position="85"/>
        <end position="102"/>
    </location>
</feature>
<dbReference type="EMBL" id="JBHTKB010000001">
    <property type="protein sequence ID" value="MFD0912559.1"/>
    <property type="molecule type" value="Genomic_DNA"/>
</dbReference>
<dbReference type="PANTHER" id="PTHR40074:SF2">
    <property type="entry name" value="O-ACETYLTRANSFERASE WECH"/>
    <property type="match status" value="1"/>
</dbReference>
<gene>
    <name evidence="9" type="ORF">ACFQ1Z_03265</name>
</gene>
<comment type="caution">
    <text evidence="9">The sequence shown here is derived from an EMBL/GenBank/DDBJ whole genome shotgun (WGS) entry which is preliminary data.</text>
</comment>
<feature type="transmembrane region" description="Helical" evidence="7">
    <location>
        <begin position="122"/>
        <end position="139"/>
    </location>
</feature>
<feature type="transmembrane region" description="Helical" evidence="7">
    <location>
        <begin position="233"/>
        <end position="254"/>
    </location>
</feature>
<keyword evidence="6 7" id="KW-0472">Membrane</keyword>
<feature type="transmembrane region" description="Helical" evidence="7">
    <location>
        <begin position="304"/>
        <end position="325"/>
    </location>
</feature>
<comment type="subcellular location">
    <subcellularLocation>
        <location evidence="1">Cell membrane</location>
        <topology evidence="1">Multi-pass membrane protein</topology>
    </subcellularLocation>
</comment>
<evidence type="ECO:0000256" key="6">
    <source>
        <dbReference type="ARBA" id="ARBA00023136"/>
    </source>
</evidence>
<evidence type="ECO:0000259" key="8">
    <source>
        <dbReference type="Pfam" id="PF01757"/>
    </source>
</evidence>
<dbReference type="Pfam" id="PF01757">
    <property type="entry name" value="Acyl_transf_3"/>
    <property type="match status" value="1"/>
</dbReference>
<reference evidence="10" key="1">
    <citation type="journal article" date="2019" name="Int. J. Syst. Evol. Microbiol.">
        <title>The Global Catalogue of Microorganisms (GCM) 10K type strain sequencing project: providing services to taxonomists for standard genome sequencing and annotation.</title>
        <authorList>
            <consortium name="The Broad Institute Genomics Platform"/>
            <consortium name="The Broad Institute Genome Sequencing Center for Infectious Disease"/>
            <person name="Wu L."/>
            <person name="Ma J."/>
        </authorList>
    </citation>
    <scope>NUCLEOTIDE SEQUENCE [LARGE SCALE GENOMIC DNA]</scope>
    <source>
        <strain evidence="10">CCUG 58412</strain>
    </source>
</reference>
<evidence type="ECO:0000256" key="7">
    <source>
        <dbReference type="SAM" id="Phobius"/>
    </source>
</evidence>
<feature type="transmembrane region" description="Helical" evidence="7">
    <location>
        <begin position="266"/>
        <end position="284"/>
    </location>
</feature>
<evidence type="ECO:0000256" key="2">
    <source>
        <dbReference type="ARBA" id="ARBA00007400"/>
    </source>
</evidence>
<dbReference type="RefSeq" id="WP_379055605.1">
    <property type="nucleotide sequence ID" value="NZ_JBHTKB010000001.1"/>
</dbReference>
<feature type="transmembrane region" description="Helical" evidence="7">
    <location>
        <begin position="46"/>
        <end position="64"/>
    </location>
</feature>
<keyword evidence="9" id="KW-0808">Transferase</keyword>
<evidence type="ECO:0000313" key="9">
    <source>
        <dbReference type="EMBL" id="MFD0912559.1"/>
    </source>
</evidence>
<evidence type="ECO:0000313" key="10">
    <source>
        <dbReference type="Proteomes" id="UP001597128"/>
    </source>
</evidence>
<accession>A0ABW3F425</accession>
<dbReference type="InterPro" id="IPR002656">
    <property type="entry name" value="Acyl_transf_3_dom"/>
</dbReference>
<sequence length="340" mass="38288">MSERIDYFDVLRGLAIIGVVTIHVSGSATQVMHAASDHYLNIFWRNFWNFSVPLFIAISGYFLAKKTFSKNGDYLNFLSKQVPKVYWPFLFWSFICFLLAVATKAPVSSELIKLLTFQSSGPYYFIALIIQYYLLLPILKHLANLKGLIASVAVSLAATYLIFHLRYISGIDLALIIYAGNFVTWLMFFILGLYMGSANRMRVSNTVLLSITAGFYLLSCLETGLLIEWFNQPQAAVTAIKPSSFIYSFALIAYLFKNINIVHSQLIKKLGGISFGIYLIHMLALGIESRISHKLLPAWVEGSFLYQIMLTGLVILTCAFAISLLNKLLSDRQSKLIGFK</sequence>
<feature type="domain" description="Acyltransferase 3" evidence="8">
    <location>
        <begin position="6"/>
        <end position="318"/>
    </location>
</feature>
<keyword evidence="3" id="KW-1003">Cell membrane</keyword>
<dbReference type="Proteomes" id="UP001597128">
    <property type="component" value="Unassembled WGS sequence"/>
</dbReference>
<organism evidence="9 10">
    <name type="scientific">Methylophilus luteus</name>
    <dbReference type="NCBI Taxonomy" id="640108"/>
    <lineage>
        <taxon>Bacteria</taxon>
        <taxon>Pseudomonadati</taxon>
        <taxon>Pseudomonadota</taxon>
        <taxon>Betaproteobacteria</taxon>
        <taxon>Nitrosomonadales</taxon>
        <taxon>Methylophilaceae</taxon>
        <taxon>Methylophilus</taxon>
    </lineage>
</organism>
<dbReference type="GO" id="GO:0016746">
    <property type="term" value="F:acyltransferase activity"/>
    <property type="evidence" value="ECO:0007669"/>
    <property type="project" value="UniProtKB-KW"/>
</dbReference>
<keyword evidence="5 7" id="KW-1133">Transmembrane helix</keyword>
<feature type="transmembrane region" description="Helical" evidence="7">
    <location>
        <begin position="7"/>
        <end position="26"/>
    </location>
</feature>